<organism evidence="8 9">
    <name type="scientific">Paratrimastix pyriformis</name>
    <dbReference type="NCBI Taxonomy" id="342808"/>
    <lineage>
        <taxon>Eukaryota</taxon>
        <taxon>Metamonada</taxon>
        <taxon>Preaxostyla</taxon>
        <taxon>Paratrimastigidae</taxon>
        <taxon>Paratrimastix</taxon>
    </lineage>
</organism>
<sequence>MGHSSTSLRSFALLYLFFQVILAVLFGFFTQYAESTSLEQDTKFYQPLLNVVVMIFIGFGFLMTFLSRYGYSALSYTYLLACFTLQWAVLTNHFFRCMFDERGPIFMLVPVSFVALLEAAFCSGAVMISLGAVLGKLSPVQLLLMTAIEVPLFSVVLGLLERLDVSDIGGSMGVHTFGAYFGLAVMWMQTKGASAKPLRNAIALDGSAWKARYDSDVSAMSGTLWLWVYWPSFVAAMCPPTHFARSVVNTFLALAASGGSVFVYSALFRHGHRPSAVGSTAPSDVTAGIMLVPTRAPKHPGDMRPRGCKQLTLV</sequence>
<dbReference type="EMBL" id="JAPMOS010000007">
    <property type="protein sequence ID" value="KAJ4461461.1"/>
    <property type="molecule type" value="Genomic_DNA"/>
</dbReference>
<evidence type="ECO:0000313" key="9">
    <source>
        <dbReference type="Proteomes" id="UP001141327"/>
    </source>
</evidence>
<gene>
    <name evidence="8" type="ORF">PAPYR_2032</name>
</gene>
<feature type="transmembrane region" description="Helical" evidence="6">
    <location>
        <begin position="211"/>
        <end position="230"/>
    </location>
</feature>
<dbReference type="PRINTS" id="PR00342">
    <property type="entry name" value="RHESUSRHD"/>
</dbReference>
<dbReference type="Pfam" id="PF00909">
    <property type="entry name" value="Ammonium_transp"/>
    <property type="match status" value="1"/>
</dbReference>
<feature type="domain" description="Ammonium transporter AmtB-like" evidence="7">
    <location>
        <begin position="20"/>
        <end position="267"/>
    </location>
</feature>
<feature type="transmembrane region" description="Helical" evidence="6">
    <location>
        <begin position="12"/>
        <end position="32"/>
    </location>
</feature>
<reference evidence="8" key="1">
    <citation type="journal article" date="2022" name="bioRxiv">
        <title>Genomics of Preaxostyla Flagellates Illuminates Evolutionary Transitions and the Path Towards Mitochondrial Loss.</title>
        <authorList>
            <person name="Novak L.V.F."/>
            <person name="Treitli S.C."/>
            <person name="Pyrih J."/>
            <person name="Halakuc P."/>
            <person name="Pipaliya S.V."/>
            <person name="Vacek V."/>
            <person name="Brzon O."/>
            <person name="Soukal P."/>
            <person name="Eme L."/>
            <person name="Dacks J.B."/>
            <person name="Karnkowska A."/>
            <person name="Elias M."/>
            <person name="Hampl V."/>
        </authorList>
    </citation>
    <scope>NUCLEOTIDE SEQUENCE</scope>
    <source>
        <strain evidence="8">RCP-MX</strain>
    </source>
</reference>
<dbReference type="InterPro" id="IPR024041">
    <property type="entry name" value="NH4_transpt_AmtB-like_dom"/>
</dbReference>
<feature type="transmembrane region" description="Helical" evidence="6">
    <location>
        <begin position="44"/>
        <end position="66"/>
    </location>
</feature>
<evidence type="ECO:0000313" key="8">
    <source>
        <dbReference type="EMBL" id="KAJ4461461.1"/>
    </source>
</evidence>
<evidence type="ECO:0000256" key="4">
    <source>
        <dbReference type="ARBA" id="ARBA00022989"/>
    </source>
</evidence>
<feature type="transmembrane region" description="Helical" evidence="6">
    <location>
        <begin position="107"/>
        <end position="130"/>
    </location>
</feature>
<keyword evidence="5 6" id="KW-0472">Membrane</keyword>
<name>A0ABQ8UTR1_9EUKA</name>
<accession>A0ABQ8UTR1</accession>
<evidence type="ECO:0000256" key="1">
    <source>
        <dbReference type="ARBA" id="ARBA00004141"/>
    </source>
</evidence>
<keyword evidence="9" id="KW-1185">Reference proteome</keyword>
<evidence type="ECO:0000256" key="6">
    <source>
        <dbReference type="SAM" id="Phobius"/>
    </source>
</evidence>
<protein>
    <submittedName>
        <fullName evidence="8">Ammonium transporter Rh type B-B</fullName>
    </submittedName>
</protein>
<dbReference type="SUPFAM" id="SSF111352">
    <property type="entry name" value="Ammonium transporter"/>
    <property type="match status" value="1"/>
</dbReference>
<proteinExistence type="inferred from homology"/>
<feature type="transmembrane region" description="Helical" evidence="6">
    <location>
        <begin position="250"/>
        <end position="268"/>
    </location>
</feature>
<feature type="transmembrane region" description="Helical" evidence="6">
    <location>
        <begin position="73"/>
        <end position="95"/>
    </location>
</feature>
<dbReference type="PANTHER" id="PTHR11730">
    <property type="entry name" value="AMMONIUM TRANSPORTER"/>
    <property type="match status" value="1"/>
</dbReference>
<comment type="caution">
    <text evidence="8">The sequence shown here is derived from an EMBL/GenBank/DDBJ whole genome shotgun (WGS) entry which is preliminary data.</text>
</comment>
<keyword evidence="3 6" id="KW-0812">Transmembrane</keyword>
<evidence type="ECO:0000256" key="2">
    <source>
        <dbReference type="ARBA" id="ARBA00011036"/>
    </source>
</evidence>
<dbReference type="InterPro" id="IPR029020">
    <property type="entry name" value="Ammonium/urea_transptr"/>
</dbReference>
<evidence type="ECO:0000256" key="5">
    <source>
        <dbReference type="ARBA" id="ARBA00023136"/>
    </source>
</evidence>
<keyword evidence="4 6" id="KW-1133">Transmembrane helix</keyword>
<dbReference type="InterPro" id="IPR002229">
    <property type="entry name" value="RhesusRHD"/>
</dbReference>
<comment type="subcellular location">
    <subcellularLocation>
        <location evidence="1">Membrane</location>
        <topology evidence="1">Multi-pass membrane protein</topology>
    </subcellularLocation>
</comment>
<dbReference type="PANTHER" id="PTHR11730:SF60">
    <property type="entry name" value="RH50, ISOFORM D"/>
    <property type="match status" value="1"/>
</dbReference>
<evidence type="ECO:0000259" key="7">
    <source>
        <dbReference type="Pfam" id="PF00909"/>
    </source>
</evidence>
<feature type="transmembrane region" description="Helical" evidence="6">
    <location>
        <begin position="172"/>
        <end position="190"/>
    </location>
</feature>
<dbReference type="Gene3D" id="1.10.3430.10">
    <property type="entry name" value="Ammonium transporter AmtB like domains"/>
    <property type="match status" value="1"/>
</dbReference>
<dbReference type="Proteomes" id="UP001141327">
    <property type="component" value="Unassembled WGS sequence"/>
</dbReference>
<feature type="transmembrane region" description="Helical" evidence="6">
    <location>
        <begin position="142"/>
        <end position="160"/>
    </location>
</feature>
<evidence type="ECO:0000256" key="3">
    <source>
        <dbReference type="ARBA" id="ARBA00022692"/>
    </source>
</evidence>
<comment type="similarity">
    <text evidence="2">Belongs to the ammonium transporter (TC 2.A.49) family. Rh subfamily.</text>
</comment>